<evidence type="ECO:0000256" key="4">
    <source>
        <dbReference type="ARBA" id="ARBA00023065"/>
    </source>
</evidence>
<dbReference type="SUPFAM" id="SSF47928">
    <property type="entry name" value="N-terminal domain of the delta subunit of the F1F0-ATP synthase"/>
    <property type="match status" value="1"/>
</dbReference>
<comment type="subcellular location">
    <subcellularLocation>
        <location evidence="7">Cell membrane</location>
        <topology evidence="7">Peripheral membrane protein</topology>
    </subcellularLocation>
    <subcellularLocation>
        <location evidence="1">Membrane</location>
    </subcellularLocation>
</comment>
<dbReference type="RefSeq" id="WP_312742882.1">
    <property type="nucleotide sequence ID" value="NZ_CP116968.1"/>
</dbReference>
<dbReference type="PROSITE" id="PS00389">
    <property type="entry name" value="ATPASE_DELTA"/>
    <property type="match status" value="1"/>
</dbReference>
<comment type="function">
    <text evidence="7">F(1)F(0) ATP synthase produces ATP from ADP in the presence of a proton or sodium gradient. F-type ATPases consist of two structural domains, F(1) containing the extramembraneous catalytic core and F(0) containing the membrane proton channel, linked together by a central stalk and a peripheral stalk. During catalysis, ATP synthesis in the catalytic domain of F(1) is coupled via a rotary mechanism of the central stalk subunits to proton translocation.</text>
</comment>
<keyword evidence="7" id="KW-1003">Cell membrane</keyword>
<dbReference type="AlphaFoldDB" id="A0AA96GG69"/>
<evidence type="ECO:0000256" key="3">
    <source>
        <dbReference type="ARBA" id="ARBA00022781"/>
    </source>
</evidence>
<dbReference type="KEGG" id="nneo:PQG83_15485"/>
<gene>
    <name evidence="7 8" type="primary">atpH</name>
    <name evidence="8" type="ORF">PQG83_15485</name>
</gene>
<comment type="function">
    <text evidence="7">This protein is part of the stalk that links CF(0) to CF(1). It either transmits conformational changes from CF(0) to CF(1) or is implicated in proton conduction.</text>
</comment>
<organism evidence="8 9">
    <name type="scientific">Candidatus Nitrospira neomarina</name>
    <dbReference type="NCBI Taxonomy" id="3020899"/>
    <lineage>
        <taxon>Bacteria</taxon>
        <taxon>Pseudomonadati</taxon>
        <taxon>Nitrospirota</taxon>
        <taxon>Nitrospiria</taxon>
        <taxon>Nitrospirales</taxon>
        <taxon>Nitrospiraceae</taxon>
        <taxon>Nitrospira</taxon>
    </lineage>
</organism>
<dbReference type="GO" id="GO:0005886">
    <property type="term" value="C:plasma membrane"/>
    <property type="evidence" value="ECO:0007669"/>
    <property type="project" value="UniProtKB-SubCell"/>
</dbReference>
<keyword evidence="9" id="KW-1185">Reference proteome</keyword>
<evidence type="ECO:0000256" key="6">
    <source>
        <dbReference type="ARBA" id="ARBA00023310"/>
    </source>
</evidence>
<dbReference type="GO" id="GO:0046933">
    <property type="term" value="F:proton-transporting ATP synthase activity, rotational mechanism"/>
    <property type="evidence" value="ECO:0007669"/>
    <property type="project" value="UniProtKB-UniRule"/>
</dbReference>
<accession>A0AA96GG69</accession>
<proteinExistence type="inferred from homology"/>
<dbReference type="NCBIfam" id="TIGR01145">
    <property type="entry name" value="ATP_synt_delta"/>
    <property type="match status" value="1"/>
</dbReference>
<dbReference type="HAMAP" id="MF_01416">
    <property type="entry name" value="ATP_synth_delta_bact"/>
    <property type="match status" value="1"/>
</dbReference>
<protein>
    <recommendedName>
        <fullName evidence="7">ATP synthase subunit delta</fullName>
    </recommendedName>
    <alternativeName>
        <fullName evidence="7">ATP synthase F(1) sector subunit delta</fullName>
    </alternativeName>
    <alternativeName>
        <fullName evidence="7">F-type ATPase subunit delta</fullName>
        <shortName evidence="7">F-ATPase subunit delta</shortName>
    </alternativeName>
</protein>
<dbReference type="Gene3D" id="1.10.520.20">
    <property type="entry name" value="N-terminal domain of the delta subunit of the F1F0-ATP synthase"/>
    <property type="match status" value="1"/>
</dbReference>
<comment type="similarity">
    <text evidence="7">Belongs to the ATPase delta chain family.</text>
</comment>
<dbReference type="Pfam" id="PF00213">
    <property type="entry name" value="OSCP"/>
    <property type="match status" value="1"/>
</dbReference>
<evidence type="ECO:0000313" key="9">
    <source>
        <dbReference type="Proteomes" id="UP001302494"/>
    </source>
</evidence>
<evidence type="ECO:0000256" key="5">
    <source>
        <dbReference type="ARBA" id="ARBA00023136"/>
    </source>
</evidence>
<keyword evidence="2 7" id="KW-0813">Transport</keyword>
<name>A0AA96GG69_9BACT</name>
<evidence type="ECO:0000256" key="7">
    <source>
        <dbReference type="HAMAP-Rule" id="MF_01416"/>
    </source>
</evidence>
<dbReference type="InterPro" id="IPR000711">
    <property type="entry name" value="ATPase_OSCP/dsu"/>
</dbReference>
<keyword evidence="7" id="KW-0139">CF(1)</keyword>
<dbReference type="PRINTS" id="PR00125">
    <property type="entry name" value="ATPASEDELTA"/>
</dbReference>
<reference evidence="8 9" key="1">
    <citation type="submission" date="2023-01" db="EMBL/GenBank/DDBJ databases">
        <title>Cultivation and genomic characterization of new, ubiquitous marine nitrite-oxidizing bacteria from the Nitrospirales.</title>
        <authorList>
            <person name="Mueller A.J."/>
            <person name="Daebeler A."/>
            <person name="Herbold C.W."/>
            <person name="Kirkegaard R.H."/>
            <person name="Daims H."/>
        </authorList>
    </citation>
    <scope>NUCLEOTIDE SEQUENCE [LARGE SCALE GENOMIC DNA]</scope>
    <source>
        <strain evidence="8 9">DK</strain>
    </source>
</reference>
<keyword evidence="6 7" id="KW-0066">ATP synthesis</keyword>
<evidence type="ECO:0000313" key="8">
    <source>
        <dbReference type="EMBL" id="WNM61148.1"/>
    </source>
</evidence>
<evidence type="ECO:0000256" key="2">
    <source>
        <dbReference type="ARBA" id="ARBA00022448"/>
    </source>
</evidence>
<dbReference type="GO" id="GO:0045259">
    <property type="term" value="C:proton-transporting ATP synthase complex"/>
    <property type="evidence" value="ECO:0007669"/>
    <property type="project" value="UniProtKB-KW"/>
</dbReference>
<evidence type="ECO:0000256" key="1">
    <source>
        <dbReference type="ARBA" id="ARBA00004370"/>
    </source>
</evidence>
<dbReference type="InterPro" id="IPR020781">
    <property type="entry name" value="ATPase_OSCP/d_CS"/>
</dbReference>
<keyword evidence="3 7" id="KW-0375">Hydrogen ion transport</keyword>
<dbReference type="PANTHER" id="PTHR11910">
    <property type="entry name" value="ATP SYNTHASE DELTA CHAIN"/>
    <property type="match status" value="1"/>
</dbReference>
<dbReference type="InterPro" id="IPR026015">
    <property type="entry name" value="ATP_synth_OSCP/delta_N_sf"/>
</dbReference>
<sequence>MNKSTIGRRYASALFQLLDKSGIEPARSALSALQQGLEETPALKHVLASPVFNFEEKQAVLNELSQRMEAPPVMRDFLTQLLKKNRAMLLPEISEAFVELADQQQGVQQAWVGSAKPLQAAEKEQIKQDLSQTLHHGVEVAFEVDPHLIAGLRIKIGSRVFDNTVSGRLAGMHDQLTKG</sequence>
<keyword evidence="4 7" id="KW-0406">Ion transport</keyword>
<dbReference type="EMBL" id="CP116968">
    <property type="protein sequence ID" value="WNM61148.1"/>
    <property type="molecule type" value="Genomic_DNA"/>
</dbReference>
<dbReference type="Proteomes" id="UP001302494">
    <property type="component" value="Chromosome"/>
</dbReference>
<keyword evidence="5 7" id="KW-0472">Membrane</keyword>